<keyword evidence="1" id="KW-0812">Transmembrane</keyword>
<reference evidence="2 3" key="1">
    <citation type="journal article" date="2011" name="Stand. Genomic Sci.">
        <title>Complete genome sequence of the filamentous gliding predatory bacterium Herpetosiphon aurantiacus type strain (114-95(T)).</title>
        <authorList>
            <person name="Kiss H."/>
            <person name="Nett M."/>
            <person name="Domin N."/>
            <person name="Martin K."/>
            <person name="Maresca J.A."/>
            <person name="Copeland A."/>
            <person name="Lapidus A."/>
            <person name="Lucas S."/>
            <person name="Berry K.W."/>
            <person name="Glavina Del Rio T."/>
            <person name="Dalin E."/>
            <person name="Tice H."/>
            <person name="Pitluck S."/>
            <person name="Richardson P."/>
            <person name="Bruce D."/>
            <person name="Goodwin L."/>
            <person name="Han C."/>
            <person name="Detter J.C."/>
            <person name="Schmutz J."/>
            <person name="Brettin T."/>
            <person name="Land M."/>
            <person name="Hauser L."/>
            <person name="Kyrpides N.C."/>
            <person name="Ivanova N."/>
            <person name="Goker M."/>
            <person name="Woyke T."/>
            <person name="Klenk H.P."/>
            <person name="Bryant D.A."/>
        </authorList>
    </citation>
    <scope>NUCLEOTIDE SEQUENCE [LARGE SCALE GENOMIC DNA]</scope>
    <source>
        <strain evidence="3">ATCC 23779 / DSM 785 / 114-95</strain>
    </source>
</reference>
<name>A9AWH6_HERA2</name>
<dbReference type="AlphaFoldDB" id="A9AWH6"/>
<protein>
    <submittedName>
        <fullName evidence="2">Serine active site containing 1-like</fullName>
    </submittedName>
</protein>
<evidence type="ECO:0000313" key="2">
    <source>
        <dbReference type="EMBL" id="ABX06735.1"/>
    </source>
</evidence>
<dbReference type="InParanoid" id="A9AWH6"/>
<dbReference type="Proteomes" id="UP000000787">
    <property type="component" value="Chromosome"/>
</dbReference>
<dbReference type="BioCyc" id="HAUR316274:GHYA-4149-MONOMER"/>
<gene>
    <name evidence="2" type="ordered locus">Haur_4103</name>
</gene>
<dbReference type="EMBL" id="CP000875">
    <property type="protein sequence ID" value="ABX06735.1"/>
    <property type="molecule type" value="Genomic_DNA"/>
</dbReference>
<evidence type="ECO:0000256" key="1">
    <source>
        <dbReference type="SAM" id="Phobius"/>
    </source>
</evidence>
<feature type="transmembrane region" description="Helical" evidence="1">
    <location>
        <begin position="197"/>
        <end position="217"/>
    </location>
</feature>
<dbReference type="KEGG" id="hau:Haur_4103"/>
<feature type="transmembrane region" description="Helical" evidence="1">
    <location>
        <begin position="306"/>
        <end position="325"/>
    </location>
</feature>
<feature type="transmembrane region" description="Helical" evidence="1">
    <location>
        <begin position="249"/>
        <end position="268"/>
    </location>
</feature>
<feature type="transmembrane region" description="Helical" evidence="1">
    <location>
        <begin position="65"/>
        <end position="86"/>
    </location>
</feature>
<dbReference type="HOGENOM" id="CLU_054347_0_0_0"/>
<feature type="transmembrane region" description="Helical" evidence="1">
    <location>
        <begin position="129"/>
        <end position="147"/>
    </location>
</feature>
<keyword evidence="3" id="KW-1185">Reference proteome</keyword>
<proteinExistence type="predicted"/>
<feature type="transmembrane region" description="Helical" evidence="1">
    <location>
        <begin position="275"/>
        <end position="294"/>
    </location>
</feature>
<sequence length="346" mass="39899">MQSSLDQSQPRSAQTALWLGILFSFGFTALIWWAGQRLHAIEKLPDQGASWYYWQLPNPTLWSRITAWGGYLLHQLTIWGAIYYAQTRVKKYTKGLQTINWVALGANALFIILHFIQTHFWYDGLAQDVSIFSSQGSVIVMLVWILLMENSRRGLFMGKRAPIGKEIGRAARQYHGYVFSWAAIYTFWYHPMETSSGHLVGFIYMFFLLLQGSLFLTRIHVNRWWMLAQEVMVLFHGTMVAFVQAGPTGFWPMFFFGFFGIFVITQMHGLGLSKAWRWVLGGGYLALVIGIYTWRGWDKIDEIVRIPVIEYALIAVLALLIWLVLQLAKLFTRRKAVLVSDQISCD</sequence>
<evidence type="ECO:0000313" key="3">
    <source>
        <dbReference type="Proteomes" id="UP000000787"/>
    </source>
</evidence>
<keyword evidence="1" id="KW-0472">Membrane</keyword>
<organism evidence="2 3">
    <name type="scientific">Herpetosiphon aurantiacus (strain ATCC 23779 / DSM 785 / 114-95)</name>
    <dbReference type="NCBI Taxonomy" id="316274"/>
    <lineage>
        <taxon>Bacteria</taxon>
        <taxon>Bacillati</taxon>
        <taxon>Chloroflexota</taxon>
        <taxon>Chloroflexia</taxon>
        <taxon>Herpetosiphonales</taxon>
        <taxon>Herpetosiphonaceae</taxon>
        <taxon>Herpetosiphon</taxon>
    </lineage>
</organism>
<dbReference type="eggNOG" id="ENOG502Z8C9">
    <property type="taxonomic scope" value="Bacteria"/>
</dbReference>
<accession>A9AWH6</accession>
<feature type="transmembrane region" description="Helical" evidence="1">
    <location>
        <begin position="98"/>
        <end position="117"/>
    </location>
</feature>
<feature type="transmembrane region" description="Helical" evidence="1">
    <location>
        <begin position="16"/>
        <end position="35"/>
    </location>
</feature>
<keyword evidence="1" id="KW-1133">Transmembrane helix</keyword>